<gene>
    <name evidence="1" type="ORF">OWV82_019868</name>
</gene>
<protein>
    <submittedName>
        <fullName evidence="1">Cytochrome P450</fullName>
    </submittedName>
</protein>
<evidence type="ECO:0000313" key="1">
    <source>
        <dbReference type="EMBL" id="KAJ4706185.1"/>
    </source>
</evidence>
<sequence>MHKKPQAWENPLEFQPEMFLGDGRKGDYWGNNFNFLPFGSGRRICAGIPLAERMVLYVLSNLLHNFEWNLPGGKTLDLSEKFGIVLKKSERLMAIPTARSSSSEKYY</sequence>
<reference evidence="1 2" key="1">
    <citation type="journal article" date="2023" name="Science">
        <title>Complex scaffold remodeling in plant triterpene biosynthesis.</title>
        <authorList>
            <person name="De La Pena R."/>
            <person name="Hodgson H."/>
            <person name="Liu J.C."/>
            <person name="Stephenson M.J."/>
            <person name="Martin A.C."/>
            <person name="Owen C."/>
            <person name="Harkess A."/>
            <person name="Leebens-Mack J."/>
            <person name="Jimenez L.E."/>
            <person name="Osbourn A."/>
            <person name="Sattely E.S."/>
        </authorList>
    </citation>
    <scope>NUCLEOTIDE SEQUENCE [LARGE SCALE GENOMIC DNA]</scope>
    <source>
        <strain evidence="2">cv. JPN11</strain>
        <tissue evidence="1">Leaf</tissue>
    </source>
</reference>
<organism evidence="1 2">
    <name type="scientific">Melia azedarach</name>
    <name type="common">Chinaberry tree</name>
    <dbReference type="NCBI Taxonomy" id="155640"/>
    <lineage>
        <taxon>Eukaryota</taxon>
        <taxon>Viridiplantae</taxon>
        <taxon>Streptophyta</taxon>
        <taxon>Embryophyta</taxon>
        <taxon>Tracheophyta</taxon>
        <taxon>Spermatophyta</taxon>
        <taxon>Magnoliopsida</taxon>
        <taxon>eudicotyledons</taxon>
        <taxon>Gunneridae</taxon>
        <taxon>Pentapetalae</taxon>
        <taxon>rosids</taxon>
        <taxon>malvids</taxon>
        <taxon>Sapindales</taxon>
        <taxon>Meliaceae</taxon>
        <taxon>Melia</taxon>
    </lineage>
</organism>
<comment type="caution">
    <text evidence="1">The sequence shown here is derived from an EMBL/GenBank/DDBJ whole genome shotgun (WGS) entry which is preliminary data.</text>
</comment>
<accession>A0ACC1X7M8</accession>
<dbReference type="Proteomes" id="UP001164539">
    <property type="component" value="Chromosome 11"/>
</dbReference>
<name>A0ACC1X7M8_MELAZ</name>
<evidence type="ECO:0000313" key="2">
    <source>
        <dbReference type="Proteomes" id="UP001164539"/>
    </source>
</evidence>
<dbReference type="EMBL" id="CM051404">
    <property type="protein sequence ID" value="KAJ4706185.1"/>
    <property type="molecule type" value="Genomic_DNA"/>
</dbReference>
<keyword evidence="2" id="KW-1185">Reference proteome</keyword>
<proteinExistence type="predicted"/>